<dbReference type="InterPro" id="IPR047655">
    <property type="entry name" value="Transpos_IS630-like"/>
</dbReference>
<dbReference type="Gene3D" id="3.30.420.10">
    <property type="entry name" value="Ribonuclease H-like superfamily/Ribonuclease H"/>
    <property type="match status" value="1"/>
</dbReference>
<dbReference type="PANTHER" id="PTHR46564:SF1">
    <property type="entry name" value="TRANSPOSASE"/>
    <property type="match status" value="1"/>
</dbReference>
<dbReference type="SUPFAM" id="SSF53098">
    <property type="entry name" value="Ribonuclease H-like"/>
    <property type="match status" value="1"/>
</dbReference>
<dbReference type="EMBL" id="JANTZM010000026">
    <property type="protein sequence ID" value="MCS4159381.1"/>
    <property type="molecule type" value="Genomic_DNA"/>
</dbReference>
<dbReference type="Pfam" id="PF13551">
    <property type="entry name" value="HTH_29"/>
    <property type="match status" value="1"/>
</dbReference>
<protein>
    <submittedName>
        <fullName evidence="3">Transposase</fullName>
    </submittedName>
</protein>
<evidence type="ECO:0000313" key="4">
    <source>
        <dbReference type="Proteomes" id="UP001155110"/>
    </source>
</evidence>
<evidence type="ECO:0000256" key="1">
    <source>
        <dbReference type="SAM" id="MobiDB-lite"/>
    </source>
</evidence>
<dbReference type="PANTHER" id="PTHR46564">
    <property type="entry name" value="TRANSPOSASE"/>
    <property type="match status" value="1"/>
</dbReference>
<accession>A0AAW5PC51</accession>
<dbReference type="InterPro" id="IPR012337">
    <property type="entry name" value="RNaseH-like_sf"/>
</dbReference>
<dbReference type="InterPro" id="IPR036397">
    <property type="entry name" value="RNaseH_sf"/>
</dbReference>
<dbReference type="InterPro" id="IPR038717">
    <property type="entry name" value="Tc1-like_DDE_dom"/>
</dbReference>
<dbReference type="AlphaFoldDB" id="A0AAW5PC51"/>
<dbReference type="RefSeq" id="WP_259060316.1">
    <property type="nucleotide sequence ID" value="NZ_JANTZM010000026.1"/>
</dbReference>
<feature type="domain" description="Tc1-like transposase DDE" evidence="2">
    <location>
        <begin position="155"/>
        <end position="291"/>
    </location>
</feature>
<dbReference type="GO" id="GO:0003676">
    <property type="term" value="F:nucleic acid binding"/>
    <property type="evidence" value="ECO:0007669"/>
    <property type="project" value="InterPro"/>
</dbReference>
<proteinExistence type="predicted"/>
<gene>
    <name evidence="3" type="ORF">GGP99_003373</name>
</gene>
<dbReference type="InterPro" id="IPR009057">
    <property type="entry name" value="Homeodomain-like_sf"/>
</dbReference>
<name>A0AAW5PC51_9BACT</name>
<dbReference type="NCBIfam" id="NF033545">
    <property type="entry name" value="transpos_IS630"/>
    <property type="match status" value="1"/>
</dbReference>
<dbReference type="SUPFAM" id="SSF46689">
    <property type="entry name" value="Homeodomain-like"/>
    <property type="match status" value="1"/>
</dbReference>
<feature type="region of interest" description="Disordered" evidence="1">
    <location>
        <begin position="103"/>
        <end position="132"/>
    </location>
</feature>
<evidence type="ECO:0000259" key="2">
    <source>
        <dbReference type="Pfam" id="PF13358"/>
    </source>
</evidence>
<dbReference type="Pfam" id="PF13358">
    <property type="entry name" value="DDE_3"/>
    <property type="match status" value="1"/>
</dbReference>
<reference evidence="3" key="1">
    <citation type="submission" date="2022-08" db="EMBL/GenBank/DDBJ databases">
        <title>Genomic Encyclopedia of Type Strains, Phase V (KMG-V): Genome sequencing to study the core and pangenomes of soil and plant-associated prokaryotes.</title>
        <authorList>
            <person name="Whitman W."/>
        </authorList>
    </citation>
    <scope>NUCLEOTIDE SEQUENCE</scope>
    <source>
        <strain evidence="3">SP3002</strain>
    </source>
</reference>
<organism evidence="3 4">
    <name type="scientific">Salinibacter ruber</name>
    <dbReference type="NCBI Taxonomy" id="146919"/>
    <lineage>
        <taxon>Bacteria</taxon>
        <taxon>Pseudomonadati</taxon>
        <taxon>Rhodothermota</taxon>
        <taxon>Rhodothermia</taxon>
        <taxon>Rhodothermales</taxon>
        <taxon>Salinibacteraceae</taxon>
        <taxon>Salinibacter</taxon>
    </lineage>
</organism>
<comment type="caution">
    <text evidence="3">The sequence shown here is derived from an EMBL/GenBank/DDBJ whole genome shotgun (WGS) entry which is preliminary data.</text>
</comment>
<evidence type="ECO:0000313" key="3">
    <source>
        <dbReference type="EMBL" id="MCS4159381.1"/>
    </source>
</evidence>
<sequence length="322" mass="36632">MQRRFQMLLLLKTGQAESRSAAARRLGVHRNTIPNWLGRYEEGGIEKLCEIQKPGPDPGQQSIPPEAMTALKRRLSEPEDPKQLQGDPAVVCRGARRRPLLLDGLSDRPVRSRGQAKNASALSPKKSDSEQVAFKEKLPARIEAIRAEAERPVRLFCQDESRFGIMPITRGRITLSGVKPIQQKKPGYQNFYLYGAVEPKTGKRFLLERESLDRNGFQDFLDGFSRRFPQSTNILILDNGRFHKANKLTIPENVRLIFLPPYSPELNPIERFWEDLKDHLAFDLHETLSELKERVSEKLHSYTDEAVASLTGYQYLVDAANA</sequence>
<dbReference type="Proteomes" id="UP001155110">
    <property type="component" value="Unassembled WGS sequence"/>
</dbReference>